<evidence type="ECO:0000313" key="6">
    <source>
        <dbReference type="EMBL" id="OOF90638.1"/>
    </source>
</evidence>
<sequence length="402" mass="45018">MPAQVSVVSGLPFVDRICRVSWGWFSVSMSTGSIGTLLYNTPHTFPGLFIIGKIFFILDIVTYIAIWISLITRFRRNRLAFKETFSDPEEAYLIPTAALGFATILFGIECYGVPACGEWLRYAQMVLFWIYTAVAISLAVGLNWHLYQTRMASRQPFCLVRLLPSFPAMLGGTTASLLAKAQPNHFALPILIAGTTLQGFGFMISLFILGEYFYGLHHHGLPPMRRRPQMFIAIGPPAFTAVALMGMAEIATEKFPTHYIPLATHINTAEVLLILVVFLSIFMWIFSFFLWMLGWLSIFAAYHDWKFDITWWATVFPNTGFALATIKIGDLLDSEPIMWVGSAATIIQVTLWLGCFSFHLWAYITRRCLWPGMDEGFGAESHIGHGLDMEGNIVSSKASCAS</sequence>
<dbReference type="AlphaFoldDB" id="A0A1R3R845"/>
<feature type="transmembrane region" description="Helical" evidence="5">
    <location>
        <begin position="45"/>
        <end position="70"/>
    </location>
</feature>
<keyword evidence="7" id="KW-1185">Reference proteome</keyword>
<evidence type="ECO:0000256" key="2">
    <source>
        <dbReference type="ARBA" id="ARBA00022692"/>
    </source>
</evidence>
<dbReference type="EMBL" id="KV907515">
    <property type="protein sequence ID" value="OOF90638.1"/>
    <property type="molecule type" value="Genomic_DNA"/>
</dbReference>
<feature type="transmembrane region" description="Helical" evidence="5">
    <location>
        <begin position="230"/>
        <end position="251"/>
    </location>
</feature>
<keyword evidence="3 5" id="KW-1133">Transmembrane helix</keyword>
<evidence type="ECO:0000313" key="7">
    <source>
        <dbReference type="Proteomes" id="UP000188318"/>
    </source>
</evidence>
<feature type="transmembrane region" description="Helical" evidence="5">
    <location>
        <begin position="21"/>
        <end position="39"/>
    </location>
</feature>
<dbReference type="VEuPathDB" id="FungiDB:ASPCADRAFT_519061"/>
<feature type="transmembrane region" description="Helical" evidence="5">
    <location>
        <begin position="126"/>
        <end position="147"/>
    </location>
</feature>
<dbReference type="OrthoDB" id="2901184at2759"/>
<dbReference type="CDD" id="cd09317">
    <property type="entry name" value="TDT_Mae1_like"/>
    <property type="match status" value="1"/>
</dbReference>
<feature type="transmembrane region" description="Helical" evidence="5">
    <location>
        <begin position="309"/>
        <end position="326"/>
    </location>
</feature>
<keyword evidence="2 5" id="KW-0812">Transmembrane</keyword>
<dbReference type="STRING" id="602072.A0A1R3R845"/>
<accession>A0A1R3R845</accession>
<dbReference type="InterPro" id="IPR038665">
    <property type="entry name" value="Voltage-dep_anion_channel_sf"/>
</dbReference>
<feature type="transmembrane region" description="Helical" evidence="5">
    <location>
        <begin position="91"/>
        <end position="114"/>
    </location>
</feature>
<dbReference type="OMA" id="WIYYACE"/>
<evidence type="ECO:0008006" key="8">
    <source>
        <dbReference type="Google" id="ProtNLM"/>
    </source>
</evidence>
<dbReference type="InterPro" id="IPR030185">
    <property type="entry name" value="Mae1"/>
</dbReference>
<comment type="subcellular location">
    <subcellularLocation>
        <location evidence="1">Membrane</location>
        <topology evidence="1">Multi-pass membrane protein</topology>
    </subcellularLocation>
</comment>
<dbReference type="PANTHER" id="PTHR31162:SF1">
    <property type="entry name" value="TRANSPORTER_MALIC ACID TRANSPORT PROTEIN, PUTATIVE (AFU_ORTHOLOGUE AFUA_2G17660)-RELATED"/>
    <property type="match status" value="1"/>
</dbReference>
<keyword evidence="4 5" id="KW-0472">Membrane</keyword>
<dbReference type="Proteomes" id="UP000188318">
    <property type="component" value="Unassembled WGS sequence"/>
</dbReference>
<protein>
    <recommendedName>
        <fullName evidence="8">C4-dicarboxylate transporter/malic acid transport protein</fullName>
    </recommendedName>
</protein>
<name>A0A1R3R845_ASPC5</name>
<proteinExistence type="predicted"/>
<evidence type="ECO:0000256" key="3">
    <source>
        <dbReference type="ARBA" id="ARBA00022989"/>
    </source>
</evidence>
<gene>
    <name evidence="6" type="ORF">ASPCADRAFT_519061</name>
</gene>
<feature type="transmembrane region" description="Helical" evidence="5">
    <location>
        <begin position="159"/>
        <end position="179"/>
    </location>
</feature>
<reference evidence="7" key="1">
    <citation type="journal article" date="2017" name="Genome Biol.">
        <title>Comparative genomics reveals high biological diversity and specific adaptations in the industrially and medically important fungal genus Aspergillus.</title>
        <authorList>
            <person name="de Vries R.P."/>
            <person name="Riley R."/>
            <person name="Wiebenga A."/>
            <person name="Aguilar-Osorio G."/>
            <person name="Amillis S."/>
            <person name="Uchima C.A."/>
            <person name="Anderluh G."/>
            <person name="Asadollahi M."/>
            <person name="Askin M."/>
            <person name="Barry K."/>
            <person name="Battaglia E."/>
            <person name="Bayram O."/>
            <person name="Benocci T."/>
            <person name="Braus-Stromeyer S.A."/>
            <person name="Caldana C."/>
            <person name="Canovas D."/>
            <person name="Cerqueira G.C."/>
            <person name="Chen F."/>
            <person name="Chen W."/>
            <person name="Choi C."/>
            <person name="Clum A."/>
            <person name="Dos Santos R.A."/>
            <person name="Damasio A.R."/>
            <person name="Diallinas G."/>
            <person name="Emri T."/>
            <person name="Fekete E."/>
            <person name="Flipphi M."/>
            <person name="Freyberg S."/>
            <person name="Gallo A."/>
            <person name="Gournas C."/>
            <person name="Habgood R."/>
            <person name="Hainaut M."/>
            <person name="Harispe M.L."/>
            <person name="Henrissat B."/>
            <person name="Hilden K.S."/>
            <person name="Hope R."/>
            <person name="Hossain A."/>
            <person name="Karabika E."/>
            <person name="Karaffa L."/>
            <person name="Karanyi Z."/>
            <person name="Krasevec N."/>
            <person name="Kuo A."/>
            <person name="Kusch H."/>
            <person name="LaButti K."/>
            <person name="Lagendijk E.L."/>
            <person name="Lapidus A."/>
            <person name="Levasseur A."/>
            <person name="Lindquist E."/>
            <person name="Lipzen A."/>
            <person name="Logrieco A.F."/>
            <person name="MacCabe A."/>
            <person name="Maekelae M.R."/>
            <person name="Malavazi I."/>
            <person name="Melin P."/>
            <person name="Meyer V."/>
            <person name="Mielnichuk N."/>
            <person name="Miskei M."/>
            <person name="Molnar A.P."/>
            <person name="Mule G."/>
            <person name="Ngan C.Y."/>
            <person name="Orejas M."/>
            <person name="Orosz E."/>
            <person name="Ouedraogo J.P."/>
            <person name="Overkamp K.M."/>
            <person name="Park H.-S."/>
            <person name="Perrone G."/>
            <person name="Piumi F."/>
            <person name="Punt P.J."/>
            <person name="Ram A.F."/>
            <person name="Ramon A."/>
            <person name="Rauscher S."/>
            <person name="Record E."/>
            <person name="Riano-Pachon D.M."/>
            <person name="Robert V."/>
            <person name="Roehrig J."/>
            <person name="Ruller R."/>
            <person name="Salamov A."/>
            <person name="Salih N.S."/>
            <person name="Samson R.A."/>
            <person name="Sandor E."/>
            <person name="Sanguinetti M."/>
            <person name="Schuetze T."/>
            <person name="Sepcic K."/>
            <person name="Shelest E."/>
            <person name="Sherlock G."/>
            <person name="Sophianopoulou V."/>
            <person name="Squina F.M."/>
            <person name="Sun H."/>
            <person name="Susca A."/>
            <person name="Todd R.B."/>
            <person name="Tsang A."/>
            <person name="Unkles S.E."/>
            <person name="van de Wiele N."/>
            <person name="van Rossen-Uffink D."/>
            <person name="Oliveira J.V."/>
            <person name="Vesth T.C."/>
            <person name="Visser J."/>
            <person name="Yu J.-H."/>
            <person name="Zhou M."/>
            <person name="Andersen M.R."/>
            <person name="Archer D.B."/>
            <person name="Baker S.E."/>
            <person name="Benoit I."/>
            <person name="Brakhage A.A."/>
            <person name="Braus G.H."/>
            <person name="Fischer R."/>
            <person name="Frisvad J.C."/>
            <person name="Goldman G.H."/>
            <person name="Houbraken J."/>
            <person name="Oakley B."/>
            <person name="Pocsi I."/>
            <person name="Scazzocchio C."/>
            <person name="Seiboth B."/>
            <person name="vanKuyk P.A."/>
            <person name="Wortman J."/>
            <person name="Dyer P.S."/>
            <person name="Grigoriev I.V."/>
        </authorList>
    </citation>
    <scope>NUCLEOTIDE SEQUENCE [LARGE SCALE GENOMIC DNA]</scope>
    <source>
        <strain evidence="7">ITEM 5010</strain>
    </source>
</reference>
<feature type="transmembrane region" description="Helical" evidence="5">
    <location>
        <begin position="271"/>
        <end position="302"/>
    </location>
</feature>
<feature type="transmembrane region" description="Helical" evidence="5">
    <location>
        <begin position="338"/>
        <end position="364"/>
    </location>
</feature>
<evidence type="ECO:0000256" key="5">
    <source>
        <dbReference type="SAM" id="Phobius"/>
    </source>
</evidence>
<organism evidence="6 7">
    <name type="scientific">Aspergillus carbonarius (strain ITEM 5010)</name>
    <dbReference type="NCBI Taxonomy" id="602072"/>
    <lineage>
        <taxon>Eukaryota</taxon>
        <taxon>Fungi</taxon>
        <taxon>Dikarya</taxon>
        <taxon>Ascomycota</taxon>
        <taxon>Pezizomycotina</taxon>
        <taxon>Eurotiomycetes</taxon>
        <taxon>Eurotiomycetidae</taxon>
        <taxon>Eurotiales</taxon>
        <taxon>Aspergillaceae</taxon>
        <taxon>Aspergillus</taxon>
        <taxon>Aspergillus subgen. Circumdati</taxon>
    </lineage>
</organism>
<dbReference type="Gene3D" id="1.50.10.150">
    <property type="entry name" value="Voltage-dependent anion channel"/>
    <property type="match status" value="1"/>
</dbReference>
<dbReference type="GO" id="GO:0016020">
    <property type="term" value="C:membrane"/>
    <property type="evidence" value="ECO:0007669"/>
    <property type="project" value="UniProtKB-SubCell"/>
</dbReference>
<evidence type="ECO:0000256" key="1">
    <source>
        <dbReference type="ARBA" id="ARBA00004141"/>
    </source>
</evidence>
<feature type="transmembrane region" description="Helical" evidence="5">
    <location>
        <begin position="185"/>
        <end position="209"/>
    </location>
</feature>
<dbReference type="GO" id="GO:0015140">
    <property type="term" value="F:malate transmembrane transporter activity"/>
    <property type="evidence" value="ECO:0007669"/>
    <property type="project" value="InterPro"/>
</dbReference>
<dbReference type="Pfam" id="PF03595">
    <property type="entry name" value="SLAC1"/>
    <property type="match status" value="1"/>
</dbReference>
<evidence type="ECO:0000256" key="4">
    <source>
        <dbReference type="ARBA" id="ARBA00023136"/>
    </source>
</evidence>
<dbReference type="PANTHER" id="PTHR31162">
    <property type="entry name" value="MALIC ACID TRANSPORT PROTEIN-RELATED"/>
    <property type="match status" value="1"/>
</dbReference>
<dbReference type="InterPro" id="IPR004695">
    <property type="entry name" value="SLAC1/Mae1/Ssu1/TehA"/>
</dbReference>